<dbReference type="Gene3D" id="1.10.860.10">
    <property type="entry name" value="DNAb Helicase, Chain A"/>
    <property type="match status" value="1"/>
</dbReference>
<dbReference type="AlphaFoldDB" id="D5P2H8"/>
<dbReference type="eggNOG" id="ENOG5031PS2">
    <property type="taxonomic scope" value="Bacteria"/>
</dbReference>
<name>D5P2H8_9MYCO</name>
<dbReference type="InterPro" id="IPR016136">
    <property type="entry name" value="DNA_helicase_N/primase_C"/>
</dbReference>
<protein>
    <recommendedName>
        <fullName evidence="3">DNA helicase DnaB-like N-terminal domain-containing protein</fullName>
    </recommendedName>
</protein>
<gene>
    <name evidence="1" type="ORF">HMPREF0591_0372</name>
</gene>
<organism evidence="1 2">
    <name type="scientific">Mycobacterium parascrofulaceum ATCC BAA-614</name>
    <dbReference type="NCBI Taxonomy" id="525368"/>
    <lineage>
        <taxon>Bacteria</taxon>
        <taxon>Bacillati</taxon>
        <taxon>Actinomycetota</taxon>
        <taxon>Actinomycetes</taxon>
        <taxon>Mycobacteriales</taxon>
        <taxon>Mycobacteriaceae</taxon>
        <taxon>Mycobacterium</taxon>
        <taxon>Mycobacterium simiae complex</taxon>
    </lineage>
</organism>
<comment type="caution">
    <text evidence="1">The sequence shown here is derived from an EMBL/GenBank/DDBJ whole genome shotgun (WGS) entry which is preliminary data.</text>
</comment>
<evidence type="ECO:0008006" key="3">
    <source>
        <dbReference type="Google" id="ProtNLM"/>
    </source>
</evidence>
<dbReference type="HOGENOM" id="CLU_1413812_0_0_11"/>
<evidence type="ECO:0000313" key="1">
    <source>
        <dbReference type="EMBL" id="EFG79722.1"/>
    </source>
</evidence>
<dbReference type="EMBL" id="ADNV01000055">
    <property type="protein sequence ID" value="EFG79722.1"/>
    <property type="molecule type" value="Genomic_DNA"/>
</dbReference>
<keyword evidence="2" id="KW-1185">Reference proteome</keyword>
<evidence type="ECO:0000313" key="2">
    <source>
        <dbReference type="Proteomes" id="UP000003653"/>
    </source>
</evidence>
<reference evidence="1 2" key="1">
    <citation type="submission" date="2010-04" db="EMBL/GenBank/DDBJ databases">
        <authorList>
            <person name="Muzny D."/>
            <person name="Qin X."/>
            <person name="Deng J."/>
            <person name="Jiang H."/>
            <person name="Liu Y."/>
            <person name="Qu J."/>
            <person name="Song X.-Z."/>
            <person name="Zhang L."/>
            <person name="Thornton R."/>
            <person name="Coyle M."/>
            <person name="Francisco L."/>
            <person name="Jackson L."/>
            <person name="Javaid M."/>
            <person name="Korchina V."/>
            <person name="Kovar C."/>
            <person name="Mata R."/>
            <person name="Mathew T."/>
            <person name="Ngo R."/>
            <person name="Nguyen L."/>
            <person name="Nguyen N."/>
            <person name="Okwuonu G."/>
            <person name="Ongeri F."/>
            <person name="Pham C."/>
            <person name="Simmons D."/>
            <person name="Wilczek-Boney K."/>
            <person name="Hale W."/>
            <person name="Jakkamsetti A."/>
            <person name="Pham P."/>
            <person name="Ruth R."/>
            <person name="San Lucas F."/>
            <person name="Warren J."/>
            <person name="Zhang J."/>
            <person name="Zhao Z."/>
            <person name="Zhou C."/>
            <person name="Zhu D."/>
            <person name="Lee S."/>
            <person name="Bess C."/>
            <person name="Blankenburg K."/>
            <person name="Forbes L."/>
            <person name="Fu Q."/>
            <person name="Gubbala S."/>
            <person name="Hirani K."/>
            <person name="Jayaseelan J.C."/>
            <person name="Lara F."/>
            <person name="Munidasa M."/>
            <person name="Palculict T."/>
            <person name="Patil S."/>
            <person name="Pu L.-L."/>
            <person name="Saada N."/>
            <person name="Tang L."/>
            <person name="Weissenberger G."/>
            <person name="Zhu Y."/>
            <person name="Hemphill L."/>
            <person name="Shang Y."/>
            <person name="Youmans B."/>
            <person name="Ayvaz T."/>
            <person name="Ross M."/>
            <person name="Santibanez J."/>
            <person name="Aqrawi P."/>
            <person name="Gross S."/>
            <person name="Joshi V."/>
            <person name="Fowler G."/>
            <person name="Nazareth L."/>
            <person name="Reid J."/>
            <person name="Worley K."/>
            <person name="Petrosino J."/>
            <person name="Highlander S."/>
            <person name="Gibbs R."/>
        </authorList>
    </citation>
    <scope>NUCLEOTIDE SEQUENCE [LARGE SCALE GENOMIC DNA]</scope>
    <source>
        <strain evidence="1 2">ATCC BAA-614</strain>
    </source>
</reference>
<sequence length="205" mass="23035">MTVAHNLCTPLTVVTDTADDTPDLDDEWRSHTVIDEYSPEHQFIGSLMWLTAERARPMLELVPDDAIWRPQARWVYELIRALVDSGADPTPVGVLAAGRRQSARHALQPSEPPSADTHKQLALYLFDAYSQAIAPGASIRSYAREVLEEAYRRAFDTYGIRMQQLAASGADRDDLTEQFAMIRDELAELWRRAEAATKPPRSQQG</sequence>
<proteinExistence type="predicted"/>
<accession>D5P2H8</accession>
<dbReference type="Proteomes" id="UP000003653">
    <property type="component" value="Unassembled WGS sequence"/>
</dbReference>